<protein>
    <submittedName>
        <fullName evidence="1">Uncharacterized protein</fullName>
    </submittedName>
</protein>
<evidence type="ECO:0000313" key="1">
    <source>
        <dbReference type="EMBL" id="CVK33350.1"/>
    </source>
</evidence>
<organism evidence="1 2">
    <name type="scientific">Methanoculleus bourgensis</name>
    <dbReference type="NCBI Taxonomy" id="83986"/>
    <lineage>
        <taxon>Archaea</taxon>
        <taxon>Methanobacteriati</taxon>
        <taxon>Methanobacteriota</taxon>
        <taxon>Stenosarchaea group</taxon>
        <taxon>Methanomicrobia</taxon>
        <taxon>Methanomicrobiales</taxon>
        <taxon>Methanomicrobiaceae</taxon>
        <taxon>Methanoculleus</taxon>
    </lineage>
</organism>
<dbReference type="Proteomes" id="UP000069850">
    <property type="component" value="Chromosome 1"/>
</dbReference>
<dbReference type="InterPro" id="IPR055979">
    <property type="entry name" value="DUF7557"/>
</dbReference>
<reference evidence="1 2" key="1">
    <citation type="submission" date="2016-01" db="EMBL/GenBank/DDBJ databases">
        <authorList>
            <person name="Manzoor S."/>
        </authorList>
    </citation>
    <scope>NUCLEOTIDE SEQUENCE [LARGE SCALE GENOMIC DNA]</scope>
    <source>
        <strain evidence="1">Methanoculleus sp MAB1</strain>
    </source>
</reference>
<name>A0A0X3BNF8_9EURY</name>
<evidence type="ECO:0000313" key="2">
    <source>
        <dbReference type="Proteomes" id="UP000069850"/>
    </source>
</evidence>
<dbReference type="EMBL" id="LT158599">
    <property type="protein sequence ID" value="CVK33350.1"/>
    <property type="molecule type" value="Genomic_DNA"/>
</dbReference>
<dbReference type="KEGG" id="mema:MMAB1_2137"/>
<dbReference type="GeneID" id="27137847"/>
<proteinExistence type="predicted"/>
<dbReference type="Pfam" id="PF24434">
    <property type="entry name" value="DUF7557"/>
    <property type="match status" value="1"/>
</dbReference>
<dbReference type="AlphaFoldDB" id="A0A0X3BNF8"/>
<accession>A0A0X3BNF8</accession>
<gene>
    <name evidence="1" type="ORF">MMAB1_2137</name>
</gene>
<dbReference type="RefSeq" id="WP_238320276.1">
    <property type="nucleotide sequence ID" value="NZ_LT158599.1"/>
</dbReference>
<sequence length="100" mass="11226">MIGLQFLLVISAFPWHVLQCIPVEATIKVALEVKGRLDKLKKYPRETYNEVIDRLTRDALEEAAEELADEDIRDIEGAIVGIKAGKVYTAGELMRELGID</sequence>